<keyword evidence="13 18" id="KW-0862">Zinc</keyword>
<dbReference type="InterPro" id="IPR030960">
    <property type="entry name" value="DHQS/DOIS_N"/>
</dbReference>
<comment type="similarity">
    <text evidence="6 18">Belongs to the sugar phosphate cyclases superfamily. Dehydroquinate synthase family.</text>
</comment>
<evidence type="ECO:0000256" key="13">
    <source>
        <dbReference type="ARBA" id="ARBA00022833"/>
    </source>
</evidence>
<comment type="cofactor">
    <cofactor evidence="2 18">
        <name>NAD(+)</name>
        <dbReference type="ChEBI" id="CHEBI:57540"/>
    </cofactor>
</comment>
<dbReference type="CDD" id="cd08195">
    <property type="entry name" value="DHQS"/>
    <property type="match status" value="1"/>
</dbReference>
<evidence type="ECO:0000256" key="4">
    <source>
        <dbReference type="ARBA" id="ARBA00004496"/>
    </source>
</evidence>
<evidence type="ECO:0000313" key="21">
    <source>
        <dbReference type="EMBL" id="EIM56168.1"/>
    </source>
</evidence>
<keyword evidence="22" id="KW-1185">Reference proteome</keyword>
<dbReference type="Pfam" id="PF24621">
    <property type="entry name" value="DHQS_C"/>
    <property type="match status" value="1"/>
</dbReference>
<comment type="function">
    <text evidence="18">Catalyzes the conversion of 3-deoxy-D-arabino-heptulosonate 7-phosphate (DAHP) to dehydroquinate (DHQ).</text>
</comment>
<keyword evidence="16 18" id="KW-0456">Lyase</keyword>
<keyword evidence="9 18" id="KW-0963">Cytoplasm</keyword>
<accession>I5AQU5</accession>
<dbReference type="Proteomes" id="UP000005753">
    <property type="component" value="Chromosome"/>
</dbReference>
<dbReference type="STRING" id="633697.EubceDRAFT1_0308"/>
<dbReference type="GO" id="GO:0046872">
    <property type="term" value="F:metal ion binding"/>
    <property type="evidence" value="ECO:0007669"/>
    <property type="project" value="UniProtKB-KW"/>
</dbReference>
<dbReference type="GO" id="GO:0005737">
    <property type="term" value="C:cytoplasm"/>
    <property type="evidence" value="ECO:0007669"/>
    <property type="project" value="UniProtKB-SubCell"/>
</dbReference>
<evidence type="ECO:0000256" key="2">
    <source>
        <dbReference type="ARBA" id="ARBA00001911"/>
    </source>
</evidence>
<comment type="cofactor">
    <cofactor evidence="3">
        <name>Zn(2+)</name>
        <dbReference type="ChEBI" id="CHEBI:29105"/>
    </cofactor>
</comment>
<feature type="binding site" evidence="18">
    <location>
        <begin position="175"/>
        <end position="178"/>
    </location>
    <ligand>
        <name>NAD(+)</name>
        <dbReference type="ChEBI" id="CHEBI:57540"/>
    </ligand>
</feature>
<dbReference type="InterPro" id="IPR016037">
    <property type="entry name" value="DHQ_synth_AroB"/>
</dbReference>
<evidence type="ECO:0000256" key="16">
    <source>
        <dbReference type="ARBA" id="ARBA00023239"/>
    </source>
</evidence>
<dbReference type="Gene3D" id="3.40.50.1970">
    <property type="match status" value="1"/>
</dbReference>
<dbReference type="Pfam" id="PF01761">
    <property type="entry name" value="DHQ_synthase"/>
    <property type="match status" value="1"/>
</dbReference>
<feature type="domain" description="3-dehydroquinate synthase C-terminal" evidence="20">
    <location>
        <begin position="187"/>
        <end position="329"/>
    </location>
</feature>
<name>I5AQU5_EUBC6</name>
<keyword evidence="14 18" id="KW-0520">NAD</keyword>
<evidence type="ECO:0000259" key="19">
    <source>
        <dbReference type="Pfam" id="PF01761"/>
    </source>
</evidence>
<reference evidence="21 22" key="2">
    <citation type="submission" date="2012-02" db="EMBL/GenBank/DDBJ databases">
        <title>Improved High-Quality Draft sequence of Eubacterium cellulosolvens 6.</title>
        <authorList>
            <consortium name="US DOE Joint Genome Institute"/>
            <person name="Lucas S."/>
            <person name="Han J."/>
            <person name="Lapidus A."/>
            <person name="Cheng J.-F."/>
            <person name="Goodwin L."/>
            <person name="Pitluck S."/>
            <person name="Peters L."/>
            <person name="Mikhailova N."/>
            <person name="Gu W."/>
            <person name="Detter J.C."/>
            <person name="Han C."/>
            <person name="Tapia R."/>
            <person name="Land M."/>
            <person name="Hauser L."/>
            <person name="Kyrpides N."/>
            <person name="Ivanova N."/>
            <person name="Pagani I."/>
            <person name="Johnson E."/>
            <person name="Mukhopadhyay B."/>
            <person name="Anderson I."/>
            <person name="Woyke T."/>
        </authorList>
    </citation>
    <scope>NUCLEOTIDE SEQUENCE [LARGE SCALE GENOMIC DNA]</scope>
    <source>
        <strain evidence="21 22">6</strain>
    </source>
</reference>
<evidence type="ECO:0000256" key="5">
    <source>
        <dbReference type="ARBA" id="ARBA00004661"/>
    </source>
</evidence>
<evidence type="ECO:0000256" key="18">
    <source>
        <dbReference type="HAMAP-Rule" id="MF_00110"/>
    </source>
</evidence>
<dbReference type="PANTHER" id="PTHR43622">
    <property type="entry name" value="3-DEHYDROQUINATE SYNTHASE"/>
    <property type="match status" value="1"/>
</dbReference>
<feature type="domain" description="3-dehydroquinate synthase N-terminal" evidence="19">
    <location>
        <begin position="74"/>
        <end position="185"/>
    </location>
</feature>
<dbReference type="GO" id="GO:0009423">
    <property type="term" value="P:chorismate biosynthetic process"/>
    <property type="evidence" value="ECO:0007669"/>
    <property type="project" value="UniProtKB-UniRule"/>
</dbReference>
<comment type="caution">
    <text evidence="18">Lacks conserved residue(s) required for the propagation of feature annotation.</text>
</comment>
<evidence type="ECO:0000256" key="7">
    <source>
        <dbReference type="ARBA" id="ARBA00013031"/>
    </source>
</evidence>
<gene>
    <name evidence="18" type="primary">aroB</name>
    <name evidence="21" type="ORF">EubceDRAFT1_0308</name>
</gene>
<dbReference type="InterPro" id="IPR030963">
    <property type="entry name" value="DHQ_synth_fam"/>
</dbReference>
<keyword evidence="17 18" id="KW-0170">Cobalt</keyword>
<dbReference type="eggNOG" id="COG0337">
    <property type="taxonomic scope" value="Bacteria"/>
</dbReference>
<evidence type="ECO:0000256" key="10">
    <source>
        <dbReference type="ARBA" id="ARBA00022605"/>
    </source>
</evidence>
<evidence type="ECO:0000256" key="8">
    <source>
        <dbReference type="ARBA" id="ARBA00017684"/>
    </source>
</evidence>
<keyword evidence="10 18" id="KW-0028">Amino-acid biosynthesis</keyword>
<feature type="binding site" evidence="18">
    <location>
        <begin position="111"/>
        <end position="115"/>
    </location>
    <ligand>
        <name>NAD(+)</name>
        <dbReference type="ChEBI" id="CHEBI:57540"/>
    </ligand>
</feature>
<feature type="binding site" evidence="18">
    <location>
        <position position="253"/>
    </location>
    <ligand>
        <name>Zn(2+)</name>
        <dbReference type="ChEBI" id="CHEBI:29105"/>
    </ligand>
</feature>
<evidence type="ECO:0000256" key="14">
    <source>
        <dbReference type="ARBA" id="ARBA00023027"/>
    </source>
</evidence>
<organism evidence="21 22">
    <name type="scientific">Eubacterium cellulosolvens (strain ATCC 43171 / JCM 9499 / 6)</name>
    <name type="common">Cillobacterium cellulosolvens</name>
    <dbReference type="NCBI Taxonomy" id="633697"/>
    <lineage>
        <taxon>Bacteria</taxon>
        <taxon>Bacillati</taxon>
        <taxon>Bacillota</taxon>
        <taxon>Clostridia</taxon>
        <taxon>Eubacteriales</taxon>
        <taxon>Eubacteriaceae</taxon>
        <taxon>Eubacterium</taxon>
    </lineage>
</organism>
<dbReference type="EMBL" id="CM001487">
    <property type="protein sequence ID" value="EIM56168.1"/>
    <property type="molecule type" value="Genomic_DNA"/>
</dbReference>
<dbReference type="InterPro" id="IPR056179">
    <property type="entry name" value="DHQS_C"/>
</dbReference>
<dbReference type="PIRSF" id="PIRSF001455">
    <property type="entry name" value="DHQ_synth"/>
    <property type="match status" value="1"/>
</dbReference>
<feature type="binding site" evidence="18">
    <location>
        <position position="190"/>
    </location>
    <ligand>
        <name>Zn(2+)</name>
        <dbReference type="ChEBI" id="CHEBI:29105"/>
    </ligand>
</feature>
<comment type="subcellular location">
    <subcellularLocation>
        <location evidence="4 18">Cytoplasm</location>
    </subcellularLocation>
</comment>
<keyword evidence="11 18" id="KW-0479">Metal-binding</keyword>
<feature type="binding site" evidence="18">
    <location>
        <position position="157"/>
    </location>
    <ligand>
        <name>NAD(+)</name>
        <dbReference type="ChEBI" id="CHEBI:57540"/>
    </ligand>
</feature>
<evidence type="ECO:0000256" key="11">
    <source>
        <dbReference type="ARBA" id="ARBA00022723"/>
    </source>
</evidence>
<evidence type="ECO:0000313" key="22">
    <source>
        <dbReference type="Proteomes" id="UP000005753"/>
    </source>
</evidence>
<evidence type="ECO:0000256" key="12">
    <source>
        <dbReference type="ARBA" id="ARBA00022741"/>
    </source>
</evidence>
<dbReference type="GO" id="GO:0009073">
    <property type="term" value="P:aromatic amino acid family biosynthetic process"/>
    <property type="evidence" value="ECO:0007669"/>
    <property type="project" value="UniProtKB-KW"/>
</dbReference>
<feature type="binding site" evidence="18">
    <location>
        <position position="148"/>
    </location>
    <ligand>
        <name>NAD(+)</name>
        <dbReference type="ChEBI" id="CHEBI:57540"/>
    </ligand>
</feature>
<feature type="binding site" evidence="18">
    <location>
        <begin position="135"/>
        <end position="136"/>
    </location>
    <ligand>
        <name>NAD(+)</name>
        <dbReference type="ChEBI" id="CHEBI:57540"/>
    </ligand>
</feature>
<dbReference type="NCBIfam" id="TIGR01357">
    <property type="entry name" value="aroB"/>
    <property type="match status" value="1"/>
</dbReference>
<evidence type="ECO:0000256" key="3">
    <source>
        <dbReference type="ARBA" id="ARBA00001947"/>
    </source>
</evidence>
<dbReference type="Gene3D" id="1.20.1090.10">
    <property type="entry name" value="Dehydroquinate synthase-like - alpha domain"/>
    <property type="match status" value="1"/>
</dbReference>
<dbReference type="EC" id="4.2.3.4" evidence="7 18"/>
<dbReference type="HAMAP" id="MF_00110">
    <property type="entry name" value="DHQ_synthase"/>
    <property type="match status" value="1"/>
</dbReference>
<dbReference type="InterPro" id="IPR050071">
    <property type="entry name" value="Dehydroquinate_synthase"/>
</dbReference>
<sequence length="366" mass="40578">MEAVTVSRRREGLEFSYRIRWEKDFDALVESIREVEGLRPNKICIVSDSNVAPLYLDDVKKSLESLGVKVFSWIFPAGEESKNLETVNGLYRFLIENHFERKDLLAALGGGVCGDLTGFSAATYLRGIDFIQIPTTLLAQVDSSVGGKTGVDFEQYKNMVGAFHQPRLVYMNMSTLETLPEEQFISGMGEVVKSAEIRSGELMGWIEDHVEEIRGREVAAMAHLIRECCLIKAGVVEEDPTEKGLRAILNFGHTLGHAIEKCRNFELLHGQCVGIGIAGAAWLSLKKGMLSEADYQRIIDLNLAFGLPVKVSNLTADQILQASKNDKKMQEGKIKFILLEGIGNAVIDHSLTDEDLLRASEELIEG</sequence>
<dbReference type="SUPFAM" id="SSF56796">
    <property type="entry name" value="Dehydroquinate synthase-like"/>
    <property type="match status" value="1"/>
</dbReference>
<evidence type="ECO:0000256" key="9">
    <source>
        <dbReference type="ARBA" id="ARBA00022490"/>
    </source>
</evidence>
<protein>
    <recommendedName>
        <fullName evidence="8 18">3-dehydroquinate synthase</fullName>
        <shortName evidence="18">DHQS</shortName>
        <ecNumber evidence="7 18">4.2.3.4</ecNumber>
    </recommendedName>
</protein>
<dbReference type="GO" id="GO:0003856">
    <property type="term" value="F:3-dehydroquinate synthase activity"/>
    <property type="evidence" value="ECO:0007669"/>
    <property type="project" value="UniProtKB-UniRule"/>
</dbReference>
<evidence type="ECO:0000256" key="6">
    <source>
        <dbReference type="ARBA" id="ARBA00005412"/>
    </source>
</evidence>
<comment type="catalytic activity">
    <reaction evidence="1 18">
        <text>7-phospho-2-dehydro-3-deoxy-D-arabino-heptonate = 3-dehydroquinate + phosphate</text>
        <dbReference type="Rhea" id="RHEA:21968"/>
        <dbReference type="ChEBI" id="CHEBI:32364"/>
        <dbReference type="ChEBI" id="CHEBI:43474"/>
        <dbReference type="ChEBI" id="CHEBI:58394"/>
        <dbReference type="EC" id="4.2.3.4"/>
    </reaction>
</comment>
<evidence type="ECO:0000256" key="1">
    <source>
        <dbReference type="ARBA" id="ARBA00001393"/>
    </source>
</evidence>
<evidence type="ECO:0000256" key="17">
    <source>
        <dbReference type="ARBA" id="ARBA00023285"/>
    </source>
</evidence>
<keyword evidence="15 18" id="KW-0057">Aromatic amino acid biosynthesis</keyword>
<comment type="pathway">
    <text evidence="5 18">Metabolic intermediate biosynthesis; chorismate biosynthesis; chorismate from D-erythrose 4-phosphate and phosphoenolpyruvate: step 2/7.</text>
</comment>
<evidence type="ECO:0000259" key="20">
    <source>
        <dbReference type="Pfam" id="PF24621"/>
    </source>
</evidence>
<dbReference type="UniPathway" id="UPA00053">
    <property type="reaction ID" value="UER00085"/>
</dbReference>
<dbReference type="OrthoDB" id="9806583at2"/>
<keyword evidence="12 18" id="KW-0547">Nucleotide-binding</keyword>
<comment type="cofactor">
    <cofactor evidence="18">
        <name>Co(2+)</name>
        <dbReference type="ChEBI" id="CHEBI:48828"/>
    </cofactor>
    <cofactor evidence="18">
        <name>Zn(2+)</name>
        <dbReference type="ChEBI" id="CHEBI:29105"/>
    </cofactor>
    <text evidence="18">Binds 1 divalent metal cation per subunit. Can use either Co(2+) or Zn(2+).</text>
</comment>
<reference evidence="21 22" key="1">
    <citation type="submission" date="2010-08" db="EMBL/GenBank/DDBJ databases">
        <authorList>
            <consortium name="US DOE Joint Genome Institute (JGI-PGF)"/>
            <person name="Lucas S."/>
            <person name="Copeland A."/>
            <person name="Lapidus A."/>
            <person name="Cheng J.-F."/>
            <person name="Bruce D."/>
            <person name="Goodwin L."/>
            <person name="Pitluck S."/>
            <person name="Land M.L."/>
            <person name="Hauser L."/>
            <person name="Chang Y.-J."/>
            <person name="Anderson I.J."/>
            <person name="Johnson E."/>
            <person name="Mulhopadhyay B."/>
            <person name="Kyrpides N."/>
            <person name="Woyke T.J."/>
        </authorList>
    </citation>
    <scope>NUCLEOTIDE SEQUENCE [LARGE SCALE GENOMIC DNA]</scope>
    <source>
        <strain evidence="21 22">6</strain>
    </source>
</reference>
<dbReference type="FunFam" id="3.40.50.1970:FF:000007">
    <property type="entry name" value="Pentafunctional AROM polypeptide"/>
    <property type="match status" value="1"/>
</dbReference>
<evidence type="ECO:0000256" key="15">
    <source>
        <dbReference type="ARBA" id="ARBA00023141"/>
    </source>
</evidence>
<dbReference type="AlphaFoldDB" id="I5AQU5"/>
<dbReference type="GO" id="GO:0008652">
    <property type="term" value="P:amino acid biosynthetic process"/>
    <property type="evidence" value="ECO:0007669"/>
    <property type="project" value="UniProtKB-KW"/>
</dbReference>
<dbReference type="GO" id="GO:0000166">
    <property type="term" value="F:nucleotide binding"/>
    <property type="evidence" value="ECO:0007669"/>
    <property type="project" value="UniProtKB-KW"/>
</dbReference>
<feature type="binding site" evidence="18">
    <location>
        <position position="269"/>
    </location>
    <ligand>
        <name>Zn(2+)</name>
        <dbReference type="ChEBI" id="CHEBI:29105"/>
    </ligand>
</feature>
<proteinExistence type="inferred from homology"/>
<dbReference type="HOGENOM" id="CLU_001201_0_2_9"/>
<dbReference type="PANTHER" id="PTHR43622:SF7">
    <property type="entry name" value="3-DEHYDROQUINATE SYNTHASE, CHLOROPLASTIC"/>
    <property type="match status" value="1"/>
</dbReference>